<dbReference type="InterPro" id="IPR035461">
    <property type="entry name" value="GmhA/DiaA"/>
</dbReference>
<dbReference type="InterPro" id="IPR050099">
    <property type="entry name" value="SIS_GmhA/DiaA_subfam"/>
</dbReference>
<protein>
    <recommendedName>
        <fullName evidence="1">SIS domain-containing protein</fullName>
    </recommendedName>
</protein>
<sequence length="189" mass="20150">MSFDFDEFADSYIADLKNALDGISKDSLREFWRMVESTRDEGGSVHFIGNGGSAATPSHSAGDWSKELALRTIAHTDNAASMTAWANDTDYSNIFVGQLSTFLRGGDLVVAYSGSGDSENIVNGINYAKEQGCSTVAVTGDIDDSRGGAIAEIADLTIIAPTGSMERIEDIQLVINHIIKEAVKAHNGL</sequence>
<name>A0A381UA38_9ZZZZ</name>
<dbReference type="AlphaFoldDB" id="A0A381UA38"/>
<dbReference type="PROSITE" id="PS51464">
    <property type="entry name" value="SIS"/>
    <property type="match status" value="1"/>
</dbReference>
<dbReference type="InterPro" id="IPR001347">
    <property type="entry name" value="SIS_dom"/>
</dbReference>
<dbReference type="Pfam" id="PF13580">
    <property type="entry name" value="SIS_2"/>
    <property type="match status" value="1"/>
</dbReference>
<proteinExistence type="predicted"/>
<dbReference type="PANTHER" id="PTHR30390">
    <property type="entry name" value="SEDOHEPTULOSE 7-PHOSPHATE ISOMERASE / DNAA INITIATOR-ASSOCIATING FACTOR FOR REPLICATION INITIATION"/>
    <property type="match status" value="1"/>
</dbReference>
<dbReference type="EMBL" id="UINC01006038">
    <property type="protein sequence ID" value="SVA25092.1"/>
    <property type="molecule type" value="Genomic_DNA"/>
</dbReference>
<evidence type="ECO:0000259" key="1">
    <source>
        <dbReference type="PROSITE" id="PS51464"/>
    </source>
</evidence>
<accession>A0A381UA38</accession>
<feature type="domain" description="SIS" evidence="1">
    <location>
        <begin position="34"/>
        <end position="189"/>
    </location>
</feature>
<gene>
    <name evidence="2" type="ORF">METZ01_LOCUS77946</name>
</gene>
<dbReference type="PANTHER" id="PTHR30390:SF8">
    <property type="entry name" value="SUGAR ISOMERASE (SIS)"/>
    <property type="match status" value="1"/>
</dbReference>
<dbReference type="CDD" id="cd05006">
    <property type="entry name" value="SIS_GmhA"/>
    <property type="match status" value="1"/>
</dbReference>
<dbReference type="SUPFAM" id="SSF53697">
    <property type="entry name" value="SIS domain"/>
    <property type="match status" value="1"/>
</dbReference>
<organism evidence="2">
    <name type="scientific">marine metagenome</name>
    <dbReference type="NCBI Taxonomy" id="408172"/>
    <lineage>
        <taxon>unclassified sequences</taxon>
        <taxon>metagenomes</taxon>
        <taxon>ecological metagenomes</taxon>
    </lineage>
</organism>
<evidence type="ECO:0000313" key="2">
    <source>
        <dbReference type="EMBL" id="SVA25092.1"/>
    </source>
</evidence>
<reference evidence="2" key="1">
    <citation type="submission" date="2018-05" db="EMBL/GenBank/DDBJ databases">
        <authorList>
            <person name="Lanie J.A."/>
            <person name="Ng W.-L."/>
            <person name="Kazmierczak K.M."/>
            <person name="Andrzejewski T.M."/>
            <person name="Davidsen T.M."/>
            <person name="Wayne K.J."/>
            <person name="Tettelin H."/>
            <person name="Glass J.I."/>
            <person name="Rusch D."/>
            <person name="Podicherti R."/>
            <person name="Tsui H.-C.T."/>
            <person name="Winkler M.E."/>
        </authorList>
    </citation>
    <scope>NUCLEOTIDE SEQUENCE</scope>
</reference>
<dbReference type="GO" id="GO:0097367">
    <property type="term" value="F:carbohydrate derivative binding"/>
    <property type="evidence" value="ECO:0007669"/>
    <property type="project" value="InterPro"/>
</dbReference>
<dbReference type="InterPro" id="IPR046348">
    <property type="entry name" value="SIS_dom_sf"/>
</dbReference>
<dbReference type="GO" id="GO:1901135">
    <property type="term" value="P:carbohydrate derivative metabolic process"/>
    <property type="evidence" value="ECO:0007669"/>
    <property type="project" value="InterPro"/>
</dbReference>
<dbReference type="Gene3D" id="3.40.50.10490">
    <property type="entry name" value="Glucose-6-phosphate isomerase like protein, domain 1"/>
    <property type="match status" value="1"/>
</dbReference>